<dbReference type="OrthoDB" id="685772at2759"/>
<dbReference type="Proteomes" id="UP000515123">
    <property type="component" value="Linkage group 5"/>
</dbReference>
<reference evidence="1" key="1">
    <citation type="journal article" date="2015" name="Nat. Genet.">
        <title>The pineapple genome and the evolution of CAM photosynthesis.</title>
        <authorList>
            <person name="Ming R."/>
            <person name="VanBuren R."/>
            <person name="Wai C.M."/>
            <person name="Tang H."/>
            <person name="Schatz M.C."/>
            <person name="Bowers J.E."/>
            <person name="Lyons E."/>
            <person name="Wang M.L."/>
            <person name="Chen J."/>
            <person name="Biggers E."/>
            <person name="Zhang J."/>
            <person name="Huang L."/>
            <person name="Zhang L."/>
            <person name="Miao W."/>
            <person name="Zhang J."/>
            <person name="Ye Z."/>
            <person name="Miao C."/>
            <person name="Lin Z."/>
            <person name="Wang H."/>
            <person name="Zhou H."/>
            <person name="Yim W.C."/>
            <person name="Priest H.D."/>
            <person name="Zheng C."/>
            <person name="Woodhouse M."/>
            <person name="Edger P.P."/>
            <person name="Guyot R."/>
            <person name="Guo H.B."/>
            <person name="Guo H."/>
            <person name="Zheng G."/>
            <person name="Singh R."/>
            <person name="Sharma A."/>
            <person name="Min X."/>
            <person name="Zheng Y."/>
            <person name="Lee H."/>
            <person name="Gurtowski J."/>
            <person name="Sedlazeck F.J."/>
            <person name="Harkess A."/>
            <person name="McKain M.R."/>
            <person name="Liao Z."/>
            <person name="Fang J."/>
            <person name="Liu J."/>
            <person name="Zhang X."/>
            <person name="Zhang Q."/>
            <person name="Hu W."/>
            <person name="Qin Y."/>
            <person name="Wang K."/>
            <person name="Chen L.Y."/>
            <person name="Shirley N."/>
            <person name="Lin Y.R."/>
            <person name="Liu L.Y."/>
            <person name="Hernandez A.G."/>
            <person name="Wright C.L."/>
            <person name="Bulone V."/>
            <person name="Tuskan G.A."/>
            <person name="Heath K."/>
            <person name="Zee F."/>
            <person name="Moore P.H."/>
            <person name="Sunkar R."/>
            <person name="Leebens-Mack J.H."/>
            <person name="Mockler T."/>
            <person name="Bennetzen J.L."/>
            <person name="Freeling M."/>
            <person name="Sankoff D."/>
            <person name="Paterson A.H."/>
            <person name="Zhu X."/>
            <person name="Yang X."/>
            <person name="Smith J.A."/>
            <person name="Cushman J.C."/>
            <person name="Paull R.E."/>
            <person name="Yu Q."/>
        </authorList>
    </citation>
    <scope>NUCLEOTIDE SEQUENCE [LARGE SCALE GENOMIC DNA]</scope>
    <source>
        <strain evidence="1">cv. F153</strain>
    </source>
</reference>
<dbReference type="GeneID" id="109710698"/>
<sequence>MKCNDHKITARCHVSDCPWRIKARQVPGIAQWWVKKFDSQHTCSRAIGGLGHRNCDAAFIAAFVREQVVANEKYTLKMVQTEILRQHGVKISYWKAYRARELVLQEMRGDFESSFALLPSYMQESRSGDAETCFQLLYQDKGHFHHFFWAFGAAIRAFRKHCRPLIETFLTGKFRGCLLTASCIDRNNCILPLAWAVVEAHGYCIYHLSTNLLHAPKNTPAWRRFWAAARAYTVAEFNEHMGKMKELNPEQYKYVVKLPRHRWATDCFLGRRYSMLTSNCAETINSVIRHLKGLPIT</sequence>
<protein>
    <submittedName>
        <fullName evidence="2">Uncharacterized protein LOC109710698</fullName>
    </submittedName>
</protein>
<accession>A0A6P5EZT7</accession>
<reference evidence="2" key="2">
    <citation type="submission" date="2025-08" db="UniProtKB">
        <authorList>
            <consortium name="RefSeq"/>
        </authorList>
    </citation>
    <scope>IDENTIFICATION</scope>
    <source>
        <tissue evidence="2">Leaf</tissue>
    </source>
</reference>
<dbReference type="AlphaFoldDB" id="A0A6P5EZT7"/>
<proteinExistence type="predicted"/>
<evidence type="ECO:0000313" key="2">
    <source>
        <dbReference type="RefSeq" id="XP_020089022.1"/>
    </source>
</evidence>
<name>A0A6P5EZT7_ANACO</name>
<dbReference type="PANTHER" id="PTHR31973:SF187">
    <property type="entry name" value="MUTATOR TRANSPOSASE MUDRA PROTEIN"/>
    <property type="match status" value="1"/>
</dbReference>
<gene>
    <name evidence="2" type="primary">LOC109710698</name>
</gene>
<dbReference type="RefSeq" id="XP_020089022.1">
    <property type="nucleotide sequence ID" value="XM_020233433.1"/>
</dbReference>
<evidence type="ECO:0000313" key="1">
    <source>
        <dbReference type="Proteomes" id="UP000515123"/>
    </source>
</evidence>
<dbReference type="PANTHER" id="PTHR31973">
    <property type="entry name" value="POLYPROTEIN, PUTATIVE-RELATED"/>
    <property type="match status" value="1"/>
</dbReference>
<keyword evidence="1" id="KW-1185">Reference proteome</keyword>
<organism evidence="1 2">
    <name type="scientific">Ananas comosus</name>
    <name type="common">Pineapple</name>
    <name type="synonym">Ananas ananas</name>
    <dbReference type="NCBI Taxonomy" id="4615"/>
    <lineage>
        <taxon>Eukaryota</taxon>
        <taxon>Viridiplantae</taxon>
        <taxon>Streptophyta</taxon>
        <taxon>Embryophyta</taxon>
        <taxon>Tracheophyta</taxon>
        <taxon>Spermatophyta</taxon>
        <taxon>Magnoliopsida</taxon>
        <taxon>Liliopsida</taxon>
        <taxon>Poales</taxon>
        <taxon>Bromeliaceae</taxon>
        <taxon>Bromelioideae</taxon>
        <taxon>Ananas</taxon>
    </lineage>
</organism>